<feature type="compositionally biased region" description="Low complexity" evidence="1">
    <location>
        <begin position="33"/>
        <end position="59"/>
    </location>
</feature>
<evidence type="ECO:0000313" key="3">
    <source>
        <dbReference type="Proteomes" id="UP001165083"/>
    </source>
</evidence>
<proteinExistence type="predicted"/>
<dbReference type="EMBL" id="BSXW01000382">
    <property type="protein sequence ID" value="GMF20663.1"/>
    <property type="molecule type" value="Genomic_DNA"/>
</dbReference>
<feature type="compositionally biased region" description="Basic and acidic residues" evidence="1">
    <location>
        <begin position="588"/>
        <end position="602"/>
    </location>
</feature>
<dbReference type="Proteomes" id="UP001165083">
    <property type="component" value="Unassembled WGS sequence"/>
</dbReference>
<feature type="region of interest" description="Disordered" evidence="1">
    <location>
        <begin position="566"/>
        <end position="640"/>
    </location>
</feature>
<dbReference type="AlphaFoldDB" id="A0A9W6TR99"/>
<feature type="compositionally biased region" description="Polar residues" evidence="1">
    <location>
        <begin position="384"/>
        <end position="393"/>
    </location>
</feature>
<feature type="compositionally biased region" description="Polar residues" evidence="1">
    <location>
        <begin position="82"/>
        <end position="92"/>
    </location>
</feature>
<feature type="compositionally biased region" description="Acidic residues" evidence="1">
    <location>
        <begin position="136"/>
        <end position="147"/>
    </location>
</feature>
<feature type="region of interest" description="Disordered" evidence="1">
    <location>
        <begin position="1"/>
        <end position="149"/>
    </location>
</feature>
<feature type="region of interest" description="Disordered" evidence="1">
    <location>
        <begin position="358"/>
        <end position="449"/>
    </location>
</feature>
<feature type="compositionally biased region" description="Basic and acidic residues" evidence="1">
    <location>
        <begin position="17"/>
        <end position="32"/>
    </location>
</feature>
<name>A0A9W6TR99_9STRA</name>
<accession>A0A9W6TR99</accession>
<dbReference type="OrthoDB" id="129271at2759"/>
<evidence type="ECO:0000313" key="2">
    <source>
        <dbReference type="EMBL" id="GMF20663.1"/>
    </source>
</evidence>
<feature type="compositionally biased region" description="Low complexity" evidence="1">
    <location>
        <begin position="425"/>
        <end position="445"/>
    </location>
</feature>
<organism evidence="2 3">
    <name type="scientific">Phytophthora lilii</name>
    <dbReference type="NCBI Taxonomy" id="2077276"/>
    <lineage>
        <taxon>Eukaryota</taxon>
        <taxon>Sar</taxon>
        <taxon>Stramenopiles</taxon>
        <taxon>Oomycota</taxon>
        <taxon>Peronosporomycetes</taxon>
        <taxon>Peronosporales</taxon>
        <taxon>Peronosporaceae</taxon>
        <taxon>Phytophthora</taxon>
    </lineage>
</organism>
<feature type="compositionally biased region" description="Low complexity" evidence="1">
    <location>
        <begin position="358"/>
        <end position="370"/>
    </location>
</feature>
<reference evidence="2" key="1">
    <citation type="submission" date="2023-04" db="EMBL/GenBank/DDBJ databases">
        <title>Phytophthora lilii NBRC 32176.</title>
        <authorList>
            <person name="Ichikawa N."/>
            <person name="Sato H."/>
            <person name="Tonouchi N."/>
        </authorList>
    </citation>
    <scope>NUCLEOTIDE SEQUENCE</scope>
    <source>
        <strain evidence="2">NBRC 32176</strain>
    </source>
</reference>
<sequence>MAREGTSPGAQASSKTEAAKPKSELAKPKGDASHQQGAAAAAPGATQSPESSSAPLSASSRRHRHLRDTGENPWFTRRSRSRSPTDMETQVVYSGDESDAEDKVSKPTGDKSSPGLKEVDSKGVPGDGHQGSSSDSESEEEAVDEPQEITNDLDQQQERYQAAQASAHHAVPSACSVYQASGDSVHPRGYYPPDDSTGASRFLENLRVPRPLVGGHISKGAYERAVVQNEPLFVSDVEAARCVLLALHNIPQGVHLASQEAGEQGWPPPCVGLPLGTPESTTTWFKRKTSSGVGSPFSAIQPKSFKGSAMSSSSAPSWSSGSSASSLPTWWANASSNPSWHDWHVPHSLALLRSAAAGGSVPRSRPPSGSQLGAAQSAPKCSVKTGSPATSLGTGAFLSSAAPREPAPHGSGVLRSGQEAPVAASLDPSSEPSSSTTVALRSSSAPQAQPVALQQEKIRLFRERVYALKIALGLGPGGQAAAQSGKLGALADLRHQIGGLHREVRDLHGRVDHRARASNVDALYQEVRRLCEDLQALQPRQEPQPYAYSQLYYDLQYGRPSYESQVYPSRGYHQQGYSPAYGAQSAESEWRPAPETQSRFEEVPSPPRGYPPLPPQGSGPAGHDTASDDPHKMSGGSSST</sequence>
<feature type="compositionally biased region" description="Pro residues" evidence="1">
    <location>
        <begin position="604"/>
        <end position="617"/>
    </location>
</feature>
<comment type="caution">
    <text evidence="2">The sequence shown here is derived from an EMBL/GenBank/DDBJ whole genome shotgun (WGS) entry which is preliminary data.</text>
</comment>
<keyword evidence="3" id="KW-1185">Reference proteome</keyword>
<evidence type="ECO:0000256" key="1">
    <source>
        <dbReference type="SAM" id="MobiDB-lite"/>
    </source>
</evidence>
<protein>
    <submittedName>
        <fullName evidence="2">Unnamed protein product</fullName>
    </submittedName>
</protein>
<gene>
    <name evidence="2" type="ORF">Plil01_000804900</name>
</gene>